<evidence type="ECO:0000259" key="9">
    <source>
        <dbReference type="Pfam" id="PF13847"/>
    </source>
</evidence>
<sequence length="273" mass="28286">MKNEITTAVEEHYAAVARGEASACGAPVENVAKAIGYTEEELALAGDANLGLGCGNPLALTELKPGMTVLDLGSGAGFDAFLALSRVGTTGRVIGVDMTDDMLALARQNAEKRGSDNVEFRKGFIEALPVESGTVDYVISNCVINLSSDKPAVFREIARVLKPGGHFAVSDIVLLKPLPDALAKDISAYVGCISGASLINDYLSMALTAGLADLSIPRIATGKSLMEVLSPADVCSGGSSCCGSTVQISVKNPDEMVRQASEALASIKLHGRK</sequence>
<comment type="catalytic activity">
    <reaction evidence="8">
        <text>arsenic triglutathione + 3 [thioredoxin]-dithiol + 3 S-adenosyl-L-methionine = trimethylarsine + 3 [thioredoxin]-disulfide + 3 glutathione + 3 S-adenosyl-L-homocysteine + 3 H(+)</text>
        <dbReference type="Rhea" id="RHEA:69432"/>
        <dbReference type="Rhea" id="RHEA-COMP:10698"/>
        <dbReference type="Rhea" id="RHEA-COMP:10700"/>
        <dbReference type="ChEBI" id="CHEBI:15378"/>
        <dbReference type="ChEBI" id="CHEBI:27130"/>
        <dbReference type="ChEBI" id="CHEBI:29950"/>
        <dbReference type="ChEBI" id="CHEBI:50058"/>
        <dbReference type="ChEBI" id="CHEBI:57856"/>
        <dbReference type="ChEBI" id="CHEBI:57925"/>
        <dbReference type="ChEBI" id="CHEBI:59789"/>
        <dbReference type="ChEBI" id="CHEBI:183640"/>
        <dbReference type="EC" id="2.1.1.137"/>
    </reaction>
</comment>
<dbReference type="Proteomes" id="UP000002432">
    <property type="component" value="Chromosome"/>
</dbReference>
<dbReference type="STRING" id="204669.Acid345_2959"/>
<gene>
    <name evidence="10" type="ordered locus">Acid345_2959</name>
</gene>
<dbReference type="PANTHER" id="PTHR43675:SF8">
    <property type="entry name" value="ARSENITE METHYLTRANSFERASE"/>
    <property type="match status" value="1"/>
</dbReference>
<evidence type="ECO:0000256" key="7">
    <source>
        <dbReference type="ARBA" id="ARBA00047943"/>
    </source>
</evidence>
<dbReference type="NCBIfam" id="NF008823">
    <property type="entry name" value="PRK11873.1"/>
    <property type="match status" value="1"/>
</dbReference>
<comment type="similarity">
    <text evidence="3">Belongs to the methyltransferase superfamily. Arsenite methyltransferase family.</text>
</comment>
<comment type="catalytic activity">
    <reaction evidence="7">
        <text>arsenic triglutathione + 2 [thioredoxin]-dithiol + 2 S-adenosyl-L-methionine + H2O = dimethylarsinous acid + 2 [thioredoxin]-disulfide + 3 glutathione + 2 S-adenosyl-L-homocysteine + 2 H(+)</text>
        <dbReference type="Rhea" id="RHEA:69464"/>
        <dbReference type="Rhea" id="RHEA-COMP:10698"/>
        <dbReference type="Rhea" id="RHEA-COMP:10700"/>
        <dbReference type="ChEBI" id="CHEBI:15377"/>
        <dbReference type="ChEBI" id="CHEBI:15378"/>
        <dbReference type="ChEBI" id="CHEBI:23808"/>
        <dbReference type="ChEBI" id="CHEBI:29950"/>
        <dbReference type="ChEBI" id="CHEBI:50058"/>
        <dbReference type="ChEBI" id="CHEBI:57856"/>
        <dbReference type="ChEBI" id="CHEBI:57925"/>
        <dbReference type="ChEBI" id="CHEBI:59789"/>
        <dbReference type="ChEBI" id="CHEBI:183640"/>
        <dbReference type="EC" id="2.1.1.137"/>
    </reaction>
</comment>
<evidence type="ECO:0000256" key="2">
    <source>
        <dbReference type="ARBA" id="ARBA00022691"/>
    </source>
</evidence>
<dbReference type="GO" id="GO:0032259">
    <property type="term" value="P:methylation"/>
    <property type="evidence" value="ECO:0007669"/>
    <property type="project" value="UniProtKB-KW"/>
</dbReference>
<comment type="catalytic activity">
    <reaction evidence="6">
        <text>arsenic triglutathione + [thioredoxin]-dithiol + S-adenosyl-L-methionine + 2 H2O = methylarsonous acid + [thioredoxin]-disulfide + 3 glutathione + S-adenosyl-L-homocysteine + H(+)</text>
        <dbReference type="Rhea" id="RHEA:69460"/>
        <dbReference type="Rhea" id="RHEA-COMP:10698"/>
        <dbReference type="Rhea" id="RHEA-COMP:10700"/>
        <dbReference type="ChEBI" id="CHEBI:15377"/>
        <dbReference type="ChEBI" id="CHEBI:15378"/>
        <dbReference type="ChEBI" id="CHEBI:17826"/>
        <dbReference type="ChEBI" id="CHEBI:29950"/>
        <dbReference type="ChEBI" id="CHEBI:50058"/>
        <dbReference type="ChEBI" id="CHEBI:57856"/>
        <dbReference type="ChEBI" id="CHEBI:57925"/>
        <dbReference type="ChEBI" id="CHEBI:59789"/>
        <dbReference type="ChEBI" id="CHEBI:183640"/>
        <dbReference type="EC" id="2.1.1.137"/>
    </reaction>
</comment>
<dbReference type="EC" id="2.1.1.137" evidence="4"/>
<evidence type="ECO:0000256" key="8">
    <source>
        <dbReference type="ARBA" id="ARBA00048428"/>
    </source>
</evidence>
<dbReference type="GO" id="GO:0030791">
    <property type="term" value="F:arsenite methyltransferase activity"/>
    <property type="evidence" value="ECO:0007669"/>
    <property type="project" value="UniProtKB-EC"/>
</dbReference>
<dbReference type="HOGENOM" id="CLU_052868_3_1_0"/>
<evidence type="ECO:0000256" key="3">
    <source>
        <dbReference type="ARBA" id="ARBA00034487"/>
    </source>
</evidence>
<evidence type="ECO:0000256" key="6">
    <source>
        <dbReference type="ARBA" id="ARBA00047941"/>
    </source>
</evidence>
<dbReference type="RefSeq" id="WP_011523761.1">
    <property type="nucleotide sequence ID" value="NC_008009.1"/>
</dbReference>
<keyword evidence="2" id="KW-0949">S-adenosyl-L-methionine</keyword>
<keyword evidence="1" id="KW-0808">Transferase</keyword>
<keyword evidence="10" id="KW-0489">Methyltransferase</keyword>
<evidence type="ECO:0000313" key="11">
    <source>
        <dbReference type="Proteomes" id="UP000002432"/>
    </source>
</evidence>
<dbReference type="EnsemblBacteria" id="ABF41960">
    <property type="protein sequence ID" value="ABF41960"/>
    <property type="gene ID" value="Acid345_2959"/>
</dbReference>
<evidence type="ECO:0000256" key="5">
    <source>
        <dbReference type="ARBA" id="ARBA00034545"/>
    </source>
</evidence>
<dbReference type="InterPro" id="IPR025714">
    <property type="entry name" value="Methyltranfer_dom"/>
</dbReference>
<dbReference type="eggNOG" id="COG2226">
    <property type="taxonomic scope" value="Bacteria"/>
</dbReference>
<dbReference type="OrthoDB" id="9772751at2"/>
<feature type="domain" description="Methyltransferase" evidence="9">
    <location>
        <begin position="64"/>
        <end position="206"/>
    </location>
</feature>
<dbReference type="Gene3D" id="3.40.50.150">
    <property type="entry name" value="Vaccinia Virus protein VP39"/>
    <property type="match status" value="1"/>
</dbReference>
<name>Q1IME0_KORVE</name>
<dbReference type="KEGG" id="aba:Acid345_2959"/>
<dbReference type="InterPro" id="IPR029063">
    <property type="entry name" value="SAM-dependent_MTases_sf"/>
</dbReference>
<dbReference type="SUPFAM" id="SSF53335">
    <property type="entry name" value="S-adenosyl-L-methionine-dependent methyltransferases"/>
    <property type="match status" value="1"/>
</dbReference>
<evidence type="ECO:0000256" key="4">
    <source>
        <dbReference type="ARBA" id="ARBA00034521"/>
    </source>
</evidence>
<dbReference type="EMBL" id="CP000360">
    <property type="protein sequence ID" value="ABF41960.1"/>
    <property type="molecule type" value="Genomic_DNA"/>
</dbReference>
<dbReference type="PANTHER" id="PTHR43675">
    <property type="entry name" value="ARSENITE METHYLTRANSFERASE"/>
    <property type="match status" value="1"/>
</dbReference>
<protein>
    <recommendedName>
        <fullName evidence="5">Arsenite methyltransferase</fullName>
        <ecNumber evidence="4">2.1.1.137</ecNumber>
    </recommendedName>
</protein>
<reference evidence="10 11" key="1">
    <citation type="journal article" date="2009" name="Appl. Environ. Microbiol.">
        <title>Three genomes from the phylum Acidobacteria provide insight into the lifestyles of these microorganisms in soils.</title>
        <authorList>
            <person name="Ward N.L."/>
            <person name="Challacombe J.F."/>
            <person name="Janssen P.H."/>
            <person name="Henrissat B."/>
            <person name="Coutinho P.M."/>
            <person name="Wu M."/>
            <person name="Xie G."/>
            <person name="Haft D.H."/>
            <person name="Sait M."/>
            <person name="Badger J."/>
            <person name="Barabote R.D."/>
            <person name="Bradley B."/>
            <person name="Brettin T.S."/>
            <person name="Brinkac L.M."/>
            <person name="Bruce D."/>
            <person name="Creasy T."/>
            <person name="Daugherty S.C."/>
            <person name="Davidsen T.M."/>
            <person name="DeBoy R.T."/>
            <person name="Detter J.C."/>
            <person name="Dodson R.J."/>
            <person name="Durkin A.S."/>
            <person name="Ganapathy A."/>
            <person name="Gwinn-Giglio M."/>
            <person name="Han C.S."/>
            <person name="Khouri H."/>
            <person name="Kiss H."/>
            <person name="Kothari S.P."/>
            <person name="Madupu R."/>
            <person name="Nelson K.E."/>
            <person name="Nelson W.C."/>
            <person name="Paulsen I."/>
            <person name="Penn K."/>
            <person name="Ren Q."/>
            <person name="Rosovitz M.J."/>
            <person name="Selengut J.D."/>
            <person name="Shrivastava S."/>
            <person name="Sullivan S.A."/>
            <person name="Tapia R."/>
            <person name="Thompson L.S."/>
            <person name="Watkins K.L."/>
            <person name="Yang Q."/>
            <person name="Yu C."/>
            <person name="Zafar N."/>
            <person name="Zhou L."/>
            <person name="Kuske C.R."/>
        </authorList>
    </citation>
    <scope>NUCLEOTIDE SEQUENCE [LARGE SCALE GENOMIC DNA]</scope>
    <source>
        <strain evidence="10 11">Ellin345</strain>
    </source>
</reference>
<accession>Q1IME0</accession>
<dbReference type="CDD" id="cd02440">
    <property type="entry name" value="AdoMet_MTases"/>
    <property type="match status" value="1"/>
</dbReference>
<proteinExistence type="inferred from homology"/>
<evidence type="ECO:0000313" key="10">
    <source>
        <dbReference type="EMBL" id="ABF41960.1"/>
    </source>
</evidence>
<evidence type="ECO:0000256" key="1">
    <source>
        <dbReference type="ARBA" id="ARBA00022679"/>
    </source>
</evidence>
<organism evidence="10 11">
    <name type="scientific">Koribacter versatilis (strain Ellin345)</name>
    <dbReference type="NCBI Taxonomy" id="204669"/>
    <lineage>
        <taxon>Bacteria</taxon>
        <taxon>Pseudomonadati</taxon>
        <taxon>Acidobacteriota</taxon>
        <taxon>Terriglobia</taxon>
        <taxon>Terriglobales</taxon>
        <taxon>Candidatus Korobacteraceae</taxon>
        <taxon>Candidatus Korobacter</taxon>
    </lineage>
</organism>
<dbReference type="InterPro" id="IPR026669">
    <property type="entry name" value="Arsenite_MeTrfase-like"/>
</dbReference>
<keyword evidence="11" id="KW-1185">Reference proteome</keyword>
<dbReference type="AlphaFoldDB" id="Q1IME0"/>
<dbReference type="Pfam" id="PF13847">
    <property type="entry name" value="Methyltransf_31"/>
    <property type="match status" value="1"/>
</dbReference>